<organism evidence="2 3">
    <name type="scientific">Acetobacter peroxydans</name>
    <dbReference type="NCBI Taxonomy" id="104098"/>
    <lineage>
        <taxon>Bacteria</taxon>
        <taxon>Pseudomonadati</taxon>
        <taxon>Pseudomonadota</taxon>
        <taxon>Alphaproteobacteria</taxon>
        <taxon>Acetobacterales</taxon>
        <taxon>Acetobacteraceae</taxon>
        <taxon>Acetobacter</taxon>
    </lineage>
</organism>
<evidence type="ECO:0000313" key="3">
    <source>
        <dbReference type="Proteomes" id="UP000317730"/>
    </source>
</evidence>
<accession>A0A4Y3TYS4</accession>
<dbReference type="Proteomes" id="UP000317730">
    <property type="component" value="Unassembled WGS sequence"/>
</dbReference>
<evidence type="ECO:0000256" key="1">
    <source>
        <dbReference type="SAM" id="MobiDB-lite"/>
    </source>
</evidence>
<evidence type="ECO:0000313" key="2">
    <source>
        <dbReference type="EMBL" id="GEB85855.1"/>
    </source>
</evidence>
<dbReference type="RefSeq" id="WP_141376462.1">
    <property type="nucleotide sequence ID" value="NZ_BAPL01000030.1"/>
</dbReference>
<feature type="compositionally biased region" description="Polar residues" evidence="1">
    <location>
        <begin position="58"/>
        <end position="67"/>
    </location>
</feature>
<feature type="compositionally biased region" description="Low complexity" evidence="1">
    <location>
        <begin position="42"/>
        <end position="57"/>
    </location>
</feature>
<feature type="region of interest" description="Disordered" evidence="1">
    <location>
        <begin position="20"/>
        <end position="82"/>
    </location>
</feature>
<dbReference type="AlphaFoldDB" id="A0A4Y3TYS4"/>
<reference evidence="2 3" key="1">
    <citation type="submission" date="2019-06" db="EMBL/GenBank/DDBJ databases">
        <title>Whole genome shotgun sequence of Acetobacter peroxydans NBRC 13755.</title>
        <authorList>
            <person name="Hosoyama A."/>
            <person name="Uohara A."/>
            <person name="Ohji S."/>
            <person name="Ichikawa N."/>
        </authorList>
    </citation>
    <scope>NUCLEOTIDE SEQUENCE [LARGE SCALE GENOMIC DNA]</scope>
    <source>
        <strain evidence="2 3">NBRC 13755</strain>
    </source>
</reference>
<comment type="caution">
    <text evidence="2">The sequence shown here is derived from an EMBL/GenBank/DDBJ whole genome shotgun (WGS) entry which is preliminary data.</text>
</comment>
<proteinExistence type="predicted"/>
<gene>
    <name evidence="2" type="ORF">APE01nite_16520</name>
</gene>
<keyword evidence="3" id="KW-1185">Reference proteome</keyword>
<name>A0A4Y3TYS4_9PROT</name>
<protein>
    <submittedName>
        <fullName evidence="2">Uncharacterized protein</fullName>
    </submittedName>
</protein>
<sequence length="82" mass="8243">MSDTTAASALASSLREMTTAASRAAYQSARPGHTGGVGVRLSSQSVDGSSSSIQFDSTGQIVPSSSAQKKDNAMSSAVDLFA</sequence>
<dbReference type="EMBL" id="BJMV01000008">
    <property type="protein sequence ID" value="GEB85855.1"/>
    <property type="molecule type" value="Genomic_DNA"/>
</dbReference>